<keyword evidence="2" id="KW-1185">Reference proteome</keyword>
<accession>A0A812VTC2</accession>
<gene>
    <name evidence="1" type="primary">Catsper1</name>
    <name evidence="1" type="ORF">SNEC2469_LOCUS18624</name>
</gene>
<dbReference type="EMBL" id="CAJNJA010031461">
    <property type="protein sequence ID" value="CAE7657505.1"/>
    <property type="molecule type" value="Genomic_DNA"/>
</dbReference>
<feature type="non-terminal residue" evidence="1">
    <location>
        <position position="1"/>
    </location>
</feature>
<dbReference type="OrthoDB" id="422413at2759"/>
<proteinExistence type="predicted"/>
<evidence type="ECO:0000313" key="1">
    <source>
        <dbReference type="EMBL" id="CAE7657505.1"/>
    </source>
</evidence>
<sequence>MVDDVRLFQMYHMGDPVIAFSSERGSWRVGRVVGEVSDEEHVNCPAFLVQDAQTNETEEVSSFMLRPRYRILPQDYVQVRPFGAVVQVVYPMYQGDFLVKVPGHLGHDQTYYLNQLQKLGSTPTKDHGDQVMARDSENGFWYPAVVTRDSEEDPYIRDGTGRWTGQYSIKWLDAKPRDIRKTDLELAKRHGNEVTNLLTEIRPEDCEKKLFAARISKEAKCPKVCAYWSEISDAYCSFRCVPGCPSFEESPAYVTIEQDSSCARCGVRNCRRCSPTQTNYCEDCIDGYRMSRGSCLEKPDGFLSWVRITVENAVDNGTVVFGSVSCLLLII</sequence>
<reference evidence="1" key="1">
    <citation type="submission" date="2021-02" db="EMBL/GenBank/DDBJ databases">
        <authorList>
            <person name="Dougan E. K."/>
            <person name="Rhodes N."/>
            <person name="Thang M."/>
            <person name="Chan C."/>
        </authorList>
    </citation>
    <scope>NUCLEOTIDE SEQUENCE</scope>
</reference>
<evidence type="ECO:0000313" key="2">
    <source>
        <dbReference type="Proteomes" id="UP000601435"/>
    </source>
</evidence>
<dbReference type="CDD" id="cd04508">
    <property type="entry name" value="Tudor_SF"/>
    <property type="match status" value="1"/>
</dbReference>
<comment type="caution">
    <text evidence="1">The sequence shown here is derived from an EMBL/GenBank/DDBJ whole genome shotgun (WGS) entry which is preliminary data.</text>
</comment>
<feature type="non-terminal residue" evidence="1">
    <location>
        <position position="331"/>
    </location>
</feature>
<protein>
    <submittedName>
        <fullName evidence="1">Catsper1 protein</fullName>
    </submittedName>
</protein>
<name>A0A812VTC2_9DINO</name>
<dbReference type="InterPro" id="IPR009030">
    <property type="entry name" value="Growth_fac_rcpt_cys_sf"/>
</dbReference>
<organism evidence="1 2">
    <name type="scientific">Symbiodinium necroappetens</name>
    <dbReference type="NCBI Taxonomy" id="1628268"/>
    <lineage>
        <taxon>Eukaryota</taxon>
        <taxon>Sar</taxon>
        <taxon>Alveolata</taxon>
        <taxon>Dinophyceae</taxon>
        <taxon>Suessiales</taxon>
        <taxon>Symbiodiniaceae</taxon>
        <taxon>Symbiodinium</taxon>
    </lineage>
</organism>
<dbReference type="Proteomes" id="UP000601435">
    <property type="component" value="Unassembled WGS sequence"/>
</dbReference>
<dbReference type="SUPFAM" id="SSF57184">
    <property type="entry name" value="Growth factor receptor domain"/>
    <property type="match status" value="1"/>
</dbReference>
<dbReference type="AlphaFoldDB" id="A0A812VTC2"/>
<dbReference type="Gene3D" id="2.10.220.10">
    <property type="entry name" value="Hormone Receptor, Insulin-like Growth Factor Receptor 1, Chain A, domain 2"/>
    <property type="match status" value="1"/>
</dbReference>